<evidence type="ECO:0000256" key="7">
    <source>
        <dbReference type="ARBA" id="ARBA00022989"/>
    </source>
</evidence>
<evidence type="ECO:0000256" key="1">
    <source>
        <dbReference type="ARBA" id="ARBA00004141"/>
    </source>
</evidence>
<dbReference type="InterPro" id="IPR003148">
    <property type="entry name" value="RCK_N"/>
</dbReference>
<keyword evidence="10" id="KW-0407">Ion channel</keyword>
<dbReference type="GO" id="GO:0005886">
    <property type="term" value="C:plasma membrane"/>
    <property type="evidence" value="ECO:0007669"/>
    <property type="project" value="TreeGrafter"/>
</dbReference>
<feature type="transmembrane region" description="Helical" evidence="11">
    <location>
        <begin position="20"/>
        <end position="43"/>
    </location>
</feature>
<evidence type="ECO:0000313" key="13">
    <source>
        <dbReference type="EMBL" id="KAH3792033.1"/>
    </source>
</evidence>
<dbReference type="InterPro" id="IPR047871">
    <property type="entry name" value="K_chnl_Slo-like"/>
</dbReference>
<proteinExistence type="predicted"/>
<sequence>MVLLFVYNILLFLHCKIPLWYYRYFILITFTYPTLQDYFVVLLSSCDLDPTMKVLLQVPMWAQRVIFIQGSALKDIDLARCRVQDAEACFIISSQNVEQKDAAVRMENILFLPNTIFLA</sequence>
<evidence type="ECO:0000256" key="2">
    <source>
        <dbReference type="ARBA" id="ARBA00022448"/>
    </source>
</evidence>
<reference evidence="13" key="2">
    <citation type="submission" date="2020-11" db="EMBL/GenBank/DDBJ databases">
        <authorList>
            <person name="McCartney M.A."/>
            <person name="Auch B."/>
            <person name="Kono T."/>
            <person name="Mallez S."/>
            <person name="Becker A."/>
            <person name="Gohl D.M."/>
            <person name="Silverstein K.A.T."/>
            <person name="Koren S."/>
            <person name="Bechman K.B."/>
            <person name="Herman A."/>
            <person name="Abrahante J.E."/>
            <person name="Garbe J."/>
        </authorList>
    </citation>
    <scope>NUCLEOTIDE SEQUENCE</scope>
    <source>
        <strain evidence="13">Duluth1</strain>
        <tissue evidence="13">Whole animal</tissue>
    </source>
</reference>
<keyword evidence="8" id="KW-0406">Ion transport</keyword>
<keyword evidence="4 11" id="KW-0812">Transmembrane</keyword>
<accession>A0A9D4J198</accession>
<keyword evidence="9 11" id="KW-0472">Membrane</keyword>
<evidence type="ECO:0000259" key="12">
    <source>
        <dbReference type="Pfam" id="PF22614"/>
    </source>
</evidence>
<name>A0A9D4J198_DREPO</name>
<keyword evidence="2" id="KW-0813">Transport</keyword>
<protein>
    <recommendedName>
        <fullName evidence="12">RCK N-terminal domain-containing protein</fullName>
    </recommendedName>
</protein>
<evidence type="ECO:0000256" key="6">
    <source>
        <dbReference type="ARBA" id="ARBA00022958"/>
    </source>
</evidence>
<comment type="subcellular location">
    <subcellularLocation>
        <location evidence="1">Membrane</location>
        <topology evidence="1">Multi-pass membrane protein</topology>
    </subcellularLocation>
</comment>
<dbReference type="GO" id="GO:0015271">
    <property type="term" value="F:outward rectifier potassium channel activity"/>
    <property type="evidence" value="ECO:0007669"/>
    <property type="project" value="TreeGrafter"/>
</dbReference>
<evidence type="ECO:0000256" key="5">
    <source>
        <dbReference type="ARBA" id="ARBA00022826"/>
    </source>
</evidence>
<evidence type="ECO:0000256" key="9">
    <source>
        <dbReference type="ARBA" id="ARBA00023136"/>
    </source>
</evidence>
<keyword evidence="14" id="KW-1185">Reference proteome</keyword>
<evidence type="ECO:0000256" key="3">
    <source>
        <dbReference type="ARBA" id="ARBA00022538"/>
    </source>
</evidence>
<evidence type="ECO:0000256" key="4">
    <source>
        <dbReference type="ARBA" id="ARBA00022692"/>
    </source>
</evidence>
<dbReference type="Proteomes" id="UP000828390">
    <property type="component" value="Unassembled WGS sequence"/>
</dbReference>
<evidence type="ECO:0000256" key="8">
    <source>
        <dbReference type="ARBA" id="ARBA00023065"/>
    </source>
</evidence>
<dbReference type="Pfam" id="PF22614">
    <property type="entry name" value="Slo-like_RCK"/>
    <property type="match status" value="1"/>
</dbReference>
<reference evidence="13" key="1">
    <citation type="journal article" date="2019" name="bioRxiv">
        <title>The Genome of the Zebra Mussel, Dreissena polymorpha: A Resource for Invasive Species Research.</title>
        <authorList>
            <person name="McCartney M.A."/>
            <person name="Auch B."/>
            <person name="Kono T."/>
            <person name="Mallez S."/>
            <person name="Zhang Y."/>
            <person name="Obille A."/>
            <person name="Becker A."/>
            <person name="Abrahante J.E."/>
            <person name="Garbe J."/>
            <person name="Badalamenti J.P."/>
            <person name="Herman A."/>
            <person name="Mangelson H."/>
            <person name="Liachko I."/>
            <person name="Sullivan S."/>
            <person name="Sone E.D."/>
            <person name="Koren S."/>
            <person name="Silverstein K.A.T."/>
            <person name="Beckman K.B."/>
            <person name="Gohl D.M."/>
        </authorList>
    </citation>
    <scope>NUCLEOTIDE SEQUENCE</scope>
    <source>
        <strain evidence="13">Duluth1</strain>
        <tissue evidence="13">Whole animal</tissue>
    </source>
</reference>
<evidence type="ECO:0000256" key="10">
    <source>
        <dbReference type="ARBA" id="ARBA00023303"/>
    </source>
</evidence>
<dbReference type="EMBL" id="JAIWYP010000007">
    <property type="protein sequence ID" value="KAH3792033.1"/>
    <property type="molecule type" value="Genomic_DNA"/>
</dbReference>
<feature type="domain" description="RCK N-terminal" evidence="12">
    <location>
        <begin position="34"/>
        <end position="110"/>
    </location>
</feature>
<dbReference type="AlphaFoldDB" id="A0A9D4J198"/>
<keyword evidence="7 11" id="KW-1133">Transmembrane helix</keyword>
<keyword evidence="3" id="KW-0633">Potassium transport</keyword>
<evidence type="ECO:0000256" key="11">
    <source>
        <dbReference type="SAM" id="Phobius"/>
    </source>
</evidence>
<organism evidence="13 14">
    <name type="scientific">Dreissena polymorpha</name>
    <name type="common">Zebra mussel</name>
    <name type="synonym">Mytilus polymorpha</name>
    <dbReference type="NCBI Taxonomy" id="45954"/>
    <lineage>
        <taxon>Eukaryota</taxon>
        <taxon>Metazoa</taxon>
        <taxon>Spiralia</taxon>
        <taxon>Lophotrochozoa</taxon>
        <taxon>Mollusca</taxon>
        <taxon>Bivalvia</taxon>
        <taxon>Autobranchia</taxon>
        <taxon>Heteroconchia</taxon>
        <taxon>Euheterodonta</taxon>
        <taxon>Imparidentia</taxon>
        <taxon>Neoheterodontei</taxon>
        <taxon>Myida</taxon>
        <taxon>Dreissenoidea</taxon>
        <taxon>Dreissenidae</taxon>
        <taxon>Dreissena</taxon>
    </lineage>
</organism>
<dbReference type="PANTHER" id="PTHR10027">
    <property type="entry name" value="CALCIUM-ACTIVATED POTASSIUM CHANNEL ALPHA CHAIN"/>
    <property type="match status" value="1"/>
</dbReference>
<comment type="caution">
    <text evidence="13">The sequence shown here is derived from an EMBL/GenBank/DDBJ whole genome shotgun (WGS) entry which is preliminary data.</text>
</comment>
<evidence type="ECO:0000313" key="14">
    <source>
        <dbReference type="Proteomes" id="UP000828390"/>
    </source>
</evidence>
<dbReference type="PANTHER" id="PTHR10027:SF10">
    <property type="entry name" value="SLOWPOKE 2, ISOFORM D"/>
    <property type="match status" value="1"/>
</dbReference>
<dbReference type="GO" id="GO:0005228">
    <property type="term" value="F:intracellular sodium-activated potassium channel activity"/>
    <property type="evidence" value="ECO:0007669"/>
    <property type="project" value="TreeGrafter"/>
</dbReference>
<gene>
    <name evidence="13" type="ORF">DPMN_145522</name>
</gene>
<keyword evidence="5" id="KW-0631">Potassium channel</keyword>
<keyword evidence="6" id="KW-0630">Potassium</keyword>